<protein>
    <submittedName>
        <fullName evidence="2">Indoleacetamide hydrolase</fullName>
    </submittedName>
</protein>
<name>A0ABP8AMY2_9MICO</name>
<dbReference type="RefSeq" id="WP_344774561.1">
    <property type="nucleotide sequence ID" value="NZ_BAABBX010000007.1"/>
</dbReference>
<evidence type="ECO:0000259" key="1">
    <source>
        <dbReference type="Pfam" id="PF01425"/>
    </source>
</evidence>
<dbReference type="PANTHER" id="PTHR11895:SF151">
    <property type="entry name" value="GLUTAMYL-TRNA(GLN) AMIDOTRANSFERASE SUBUNIT A"/>
    <property type="match status" value="1"/>
</dbReference>
<organism evidence="2 3">
    <name type="scientific">Gryllotalpicola kribbensis</name>
    <dbReference type="NCBI Taxonomy" id="993084"/>
    <lineage>
        <taxon>Bacteria</taxon>
        <taxon>Bacillati</taxon>
        <taxon>Actinomycetota</taxon>
        <taxon>Actinomycetes</taxon>
        <taxon>Micrococcales</taxon>
        <taxon>Microbacteriaceae</taxon>
        <taxon>Gryllotalpicola</taxon>
    </lineage>
</organism>
<gene>
    <name evidence="2" type="primary">iaaH</name>
    <name evidence="2" type="ORF">GCM10022288_10510</name>
</gene>
<dbReference type="GO" id="GO:0016787">
    <property type="term" value="F:hydrolase activity"/>
    <property type="evidence" value="ECO:0007669"/>
    <property type="project" value="UniProtKB-KW"/>
</dbReference>
<keyword evidence="3" id="KW-1185">Reference proteome</keyword>
<feature type="domain" description="Amidase" evidence="1">
    <location>
        <begin position="26"/>
        <end position="433"/>
    </location>
</feature>
<evidence type="ECO:0000313" key="2">
    <source>
        <dbReference type="EMBL" id="GAA4186638.1"/>
    </source>
</evidence>
<dbReference type="InterPro" id="IPR036928">
    <property type="entry name" value="AS_sf"/>
</dbReference>
<dbReference type="InterPro" id="IPR000120">
    <property type="entry name" value="Amidase"/>
</dbReference>
<proteinExistence type="predicted"/>
<keyword evidence="2" id="KW-0378">Hydrolase</keyword>
<dbReference type="PANTHER" id="PTHR11895">
    <property type="entry name" value="TRANSAMIDASE"/>
    <property type="match status" value="1"/>
</dbReference>
<sequence>MHPTDSAVPDDIAAWRASHARDGAANLREMRSRAAQAAASCGAYVRVMEPSASSSGVLAGVPFAVKDNIVVAGAPTTAGSLALDDLLLSPTASVVRTLAAAGATVVGKANMHELALGVTSDNAGYGAVSDPRHPGRSAGGSSGGSAAAIAAGSAAFSLGTDTGGSMTIPASFCGVVGMRPTHGRYAGDGVLMISQSRDTIGVMAHNVGDVQFIDGLISGDTTAGSAGTRLGVPQGAYWDQIDDAVRGAAMHALDELAYHGFELVEIDLSDVQARALEHRHDLVGYEAPRALDALLQASDLSIRSVAELVGEVRSPDVRAALAGFVAAPVGERRYRAALRLRRDLRAIVKHRVLAAGVDALVYPSTPVVAVELGADRAVVNGHESPLFETITRNTETASMLGHPMITVPAVRDPDRPPVGLTIESLPGSDRDVLATAVEIERVLRAGGSRRMPEAAS</sequence>
<comment type="caution">
    <text evidence="2">The sequence shown here is derived from an EMBL/GenBank/DDBJ whole genome shotgun (WGS) entry which is preliminary data.</text>
</comment>
<dbReference type="InterPro" id="IPR023631">
    <property type="entry name" value="Amidase_dom"/>
</dbReference>
<dbReference type="Pfam" id="PF01425">
    <property type="entry name" value="Amidase"/>
    <property type="match status" value="1"/>
</dbReference>
<dbReference type="Gene3D" id="3.90.1300.10">
    <property type="entry name" value="Amidase signature (AS) domain"/>
    <property type="match status" value="1"/>
</dbReference>
<reference evidence="3" key="1">
    <citation type="journal article" date="2019" name="Int. J. Syst. Evol. Microbiol.">
        <title>The Global Catalogue of Microorganisms (GCM) 10K type strain sequencing project: providing services to taxonomists for standard genome sequencing and annotation.</title>
        <authorList>
            <consortium name="The Broad Institute Genomics Platform"/>
            <consortium name="The Broad Institute Genome Sequencing Center for Infectious Disease"/>
            <person name="Wu L."/>
            <person name="Ma J."/>
        </authorList>
    </citation>
    <scope>NUCLEOTIDE SEQUENCE [LARGE SCALE GENOMIC DNA]</scope>
    <source>
        <strain evidence="3">JCM 17593</strain>
    </source>
</reference>
<dbReference type="Proteomes" id="UP001500213">
    <property type="component" value="Unassembled WGS sequence"/>
</dbReference>
<evidence type="ECO:0000313" key="3">
    <source>
        <dbReference type="Proteomes" id="UP001500213"/>
    </source>
</evidence>
<dbReference type="SUPFAM" id="SSF75304">
    <property type="entry name" value="Amidase signature (AS) enzymes"/>
    <property type="match status" value="1"/>
</dbReference>
<dbReference type="EMBL" id="BAABBX010000007">
    <property type="protein sequence ID" value="GAA4186638.1"/>
    <property type="molecule type" value="Genomic_DNA"/>
</dbReference>
<accession>A0ABP8AMY2</accession>